<dbReference type="EMBL" id="CP020465">
    <property type="protein sequence ID" value="ASP48259.1"/>
    <property type="molecule type" value="Genomic_DNA"/>
</dbReference>
<dbReference type="AlphaFoldDB" id="A0A222G8Q0"/>
<dbReference type="InterPro" id="IPR000073">
    <property type="entry name" value="AB_hydrolase_1"/>
</dbReference>
<dbReference type="PANTHER" id="PTHR46438:SF11">
    <property type="entry name" value="LIPASE-RELATED"/>
    <property type="match status" value="1"/>
</dbReference>
<keyword evidence="3" id="KW-1185">Reference proteome</keyword>
<evidence type="ECO:0000313" key="2">
    <source>
        <dbReference type="EMBL" id="ASP48259.1"/>
    </source>
</evidence>
<protein>
    <submittedName>
        <fullName evidence="2">3-oxoacyl-ACP reductase</fullName>
    </submittedName>
</protein>
<dbReference type="RefSeq" id="WP_081151560.1">
    <property type="nucleotide sequence ID" value="NZ_CP020465.1"/>
</dbReference>
<dbReference type="SUPFAM" id="SSF53474">
    <property type="entry name" value="alpha/beta-Hydrolases"/>
    <property type="match status" value="1"/>
</dbReference>
<feature type="domain" description="AB hydrolase-1" evidence="1">
    <location>
        <begin position="39"/>
        <end position="269"/>
    </location>
</feature>
<sequence>MNQSKNTPEQAQDLPLPLGHFITLDSGLTLHYLEEGEGPVVIWLHGSGPGASGFSNFKGNYPEFAAAGYRNIILDLPGFGRSDKPDDVNYDLAFFVTALNGLISGLSLSKVTLLGNSLGGAIALGQALDYPDTVERLILMAPGGVEERETYFDMEGIQRMVEVFARGPMGVEQMREVMTLQLFDSSALSEDILAERAAVAVTQPSNLFSTMLVPNMTERLAELQCPVLGFWGTNDKFNPHEGMHKFLDNVPTARFIMLNRCGHWVQVEHLRLFNSSCLDFLQNG</sequence>
<dbReference type="Gene3D" id="3.40.50.1820">
    <property type="entry name" value="alpha/beta hydrolase"/>
    <property type="match status" value="1"/>
</dbReference>
<dbReference type="Proteomes" id="UP000202259">
    <property type="component" value="Chromosome"/>
</dbReference>
<dbReference type="PANTHER" id="PTHR46438">
    <property type="entry name" value="ALPHA/BETA-HYDROLASES SUPERFAMILY PROTEIN"/>
    <property type="match status" value="1"/>
</dbReference>
<organism evidence="2 3">
    <name type="scientific">Cognaticolwellia beringensis</name>
    <dbReference type="NCBI Taxonomy" id="1967665"/>
    <lineage>
        <taxon>Bacteria</taxon>
        <taxon>Pseudomonadati</taxon>
        <taxon>Pseudomonadota</taxon>
        <taxon>Gammaproteobacteria</taxon>
        <taxon>Alteromonadales</taxon>
        <taxon>Colwelliaceae</taxon>
        <taxon>Cognaticolwellia</taxon>
    </lineage>
</organism>
<accession>A0A222G8Q0</accession>
<dbReference type="KEGG" id="cber:B5D82_11110"/>
<dbReference type="Pfam" id="PF00561">
    <property type="entry name" value="Abhydrolase_1"/>
    <property type="match status" value="1"/>
</dbReference>
<reference evidence="2 3" key="1">
    <citation type="submission" date="2017-08" db="EMBL/GenBank/DDBJ databases">
        <title>Complete genome of Colwellia sp. NB097-1, a psychrophile bacterium ioslated from Bering Sea.</title>
        <authorList>
            <person name="Chen X."/>
        </authorList>
    </citation>
    <scope>NUCLEOTIDE SEQUENCE [LARGE SCALE GENOMIC DNA]</scope>
    <source>
        <strain evidence="2 3">NB097-1</strain>
    </source>
</reference>
<gene>
    <name evidence="2" type="ORF">B5D82_11110</name>
</gene>
<evidence type="ECO:0000259" key="1">
    <source>
        <dbReference type="Pfam" id="PF00561"/>
    </source>
</evidence>
<proteinExistence type="predicted"/>
<name>A0A222G8Q0_9GAMM</name>
<dbReference type="InterPro" id="IPR029058">
    <property type="entry name" value="AB_hydrolase_fold"/>
</dbReference>
<dbReference type="OrthoDB" id="5296151at2"/>
<dbReference type="PRINTS" id="PR00111">
    <property type="entry name" value="ABHYDROLASE"/>
</dbReference>
<evidence type="ECO:0000313" key="3">
    <source>
        <dbReference type="Proteomes" id="UP000202259"/>
    </source>
</evidence>